<evidence type="ECO:0000313" key="3">
    <source>
        <dbReference type="Proteomes" id="UP000237246"/>
    </source>
</evidence>
<dbReference type="EMBL" id="PPHD01000008">
    <property type="protein sequence ID" value="POI36227.1"/>
    <property type="molecule type" value="Genomic_DNA"/>
</dbReference>
<evidence type="ECO:0000313" key="2">
    <source>
        <dbReference type="EMBL" id="POI36227.1"/>
    </source>
</evidence>
<comment type="caution">
    <text evidence="2">The sequence shown here is derived from an EMBL/GenBank/DDBJ whole genome shotgun (WGS) entry which is preliminary data.</text>
</comment>
<proteinExistence type="predicted"/>
<evidence type="ECO:0000256" key="1">
    <source>
        <dbReference type="SAM" id="MobiDB-lite"/>
    </source>
</evidence>
<dbReference type="Proteomes" id="UP000237246">
    <property type="component" value="Unassembled WGS sequence"/>
</dbReference>
<feature type="non-terminal residue" evidence="2">
    <location>
        <position position="1"/>
    </location>
</feature>
<gene>
    <name evidence="2" type="ORF">CIB84_000020</name>
</gene>
<feature type="region of interest" description="Disordered" evidence="1">
    <location>
        <begin position="15"/>
        <end position="86"/>
    </location>
</feature>
<feature type="compositionally biased region" description="Low complexity" evidence="1">
    <location>
        <begin position="76"/>
        <end position="86"/>
    </location>
</feature>
<protein>
    <submittedName>
        <fullName evidence="2">Uncharacterized protein</fullName>
    </submittedName>
</protein>
<dbReference type="AlphaFoldDB" id="A0A2P4TIM9"/>
<sequence>GVRGVCSFKPYVAAASRGERRPASPSASRPAAFCGKSAAPPPGRSRQCSAPRAAHSGGEPEAAATPSPPSERAGDAGDSSGTSSVSLVSRFPPPFHACFLYKCGFQNVIRSKRRCEMRENTKKNPPR</sequence>
<keyword evidence="3" id="KW-1185">Reference proteome</keyword>
<accession>A0A2P4TIM9</accession>
<feature type="compositionally biased region" description="Low complexity" evidence="1">
    <location>
        <begin position="23"/>
        <end position="32"/>
    </location>
</feature>
<name>A0A2P4TIM9_BAMTH</name>
<organism evidence="2 3">
    <name type="scientific">Bambusicola thoracicus</name>
    <name type="common">Chinese bamboo-partridge</name>
    <name type="synonym">Perdix thoracica</name>
    <dbReference type="NCBI Taxonomy" id="9083"/>
    <lineage>
        <taxon>Eukaryota</taxon>
        <taxon>Metazoa</taxon>
        <taxon>Chordata</taxon>
        <taxon>Craniata</taxon>
        <taxon>Vertebrata</taxon>
        <taxon>Euteleostomi</taxon>
        <taxon>Archelosauria</taxon>
        <taxon>Archosauria</taxon>
        <taxon>Dinosauria</taxon>
        <taxon>Saurischia</taxon>
        <taxon>Theropoda</taxon>
        <taxon>Coelurosauria</taxon>
        <taxon>Aves</taxon>
        <taxon>Neognathae</taxon>
        <taxon>Galloanserae</taxon>
        <taxon>Galliformes</taxon>
        <taxon>Phasianidae</taxon>
        <taxon>Perdicinae</taxon>
        <taxon>Bambusicola</taxon>
    </lineage>
</organism>
<reference evidence="2 3" key="1">
    <citation type="submission" date="2018-01" db="EMBL/GenBank/DDBJ databases">
        <title>Comparison of the Chinese Bamboo Partridge and Red Junglefowl genome sequences highlights the importance of demography in genome evolution.</title>
        <authorList>
            <person name="Tiley G.P."/>
            <person name="Kimball R.T."/>
            <person name="Braun E.L."/>
            <person name="Burleigh J.G."/>
        </authorList>
    </citation>
    <scope>NUCLEOTIDE SEQUENCE [LARGE SCALE GENOMIC DNA]</scope>
    <source>
        <strain evidence="2">RTK389</strain>
        <tissue evidence="2">Blood</tissue>
    </source>
</reference>